<dbReference type="Proteomes" id="UP001597452">
    <property type="component" value="Unassembled WGS sequence"/>
</dbReference>
<comment type="caution">
    <text evidence="1">The sequence shown here is derived from an EMBL/GenBank/DDBJ whole genome shotgun (WGS) entry which is preliminary data.</text>
</comment>
<name>A0ABW5QEJ9_9BACI</name>
<organism evidence="1 2">
    <name type="scientific">Piscibacillus salipiscarius</name>
    <dbReference type="NCBI Taxonomy" id="299480"/>
    <lineage>
        <taxon>Bacteria</taxon>
        <taxon>Bacillati</taxon>
        <taxon>Bacillota</taxon>
        <taxon>Bacilli</taxon>
        <taxon>Bacillales</taxon>
        <taxon>Bacillaceae</taxon>
        <taxon>Piscibacillus</taxon>
    </lineage>
</organism>
<keyword evidence="2" id="KW-1185">Reference proteome</keyword>
<evidence type="ECO:0000313" key="1">
    <source>
        <dbReference type="EMBL" id="MFD2640379.1"/>
    </source>
</evidence>
<dbReference type="RefSeq" id="WP_054753106.1">
    <property type="nucleotide sequence ID" value="NZ_JBHUMZ010000053.1"/>
</dbReference>
<dbReference type="Pfam" id="PF10720">
    <property type="entry name" value="DUF2515"/>
    <property type="match status" value="1"/>
</dbReference>
<evidence type="ECO:0000313" key="2">
    <source>
        <dbReference type="Proteomes" id="UP001597452"/>
    </source>
</evidence>
<reference evidence="2" key="1">
    <citation type="journal article" date="2019" name="Int. J. Syst. Evol. Microbiol.">
        <title>The Global Catalogue of Microorganisms (GCM) 10K type strain sequencing project: providing services to taxonomists for standard genome sequencing and annotation.</title>
        <authorList>
            <consortium name="The Broad Institute Genomics Platform"/>
            <consortium name="The Broad Institute Genome Sequencing Center for Infectious Disease"/>
            <person name="Wu L."/>
            <person name="Ma J."/>
        </authorList>
    </citation>
    <scope>NUCLEOTIDE SEQUENCE [LARGE SCALE GENOMIC DNA]</scope>
    <source>
        <strain evidence="2">TISTR 1571</strain>
    </source>
</reference>
<proteinExistence type="predicted"/>
<accession>A0ABW5QEJ9</accession>
<dbReference type="EMBL" id="JBHUMZ010000053">
    <property type="protein sequence ID" value="MFD2640379.1"/>
    <property type="molecule type" value="Genomic_DNA"/>
</dbReference>
<gene>
    <name evidence="1" type="ORF">ACFSW4_16025</name>
</gene>
<sequence length="321" mass="38829">MIPLIVNYIKEQTKIHNQNNVTRTKAYLKFYDKFPEIKWSFLASIVSRNAGWNMTDLQSDPYVQLLSEGERKSLYLTYESINWYIFQDAYPQLLIYQLSEEKDTPLFFLLKHFQVSRYIEEEWYRFYRRRDKERLLYAQIINEQNLIEQPIMQHQPYKRKVFNTIPFRGQNMAHYNAVLLPTEQGKLYGDFVSHFLSVSKRISIGKKISNILFYPCLYPLFYSFANNVEITGDRKEYEQFINEHTTSDSHNLTSFYRDTKHQISEYRVDWSSYTKIKRRWYKEEKMKHPTPINETYYKKRQLIKNIGSIKGVIKHESVEKS</sequence>
<protein>
    <submittedName>
        <fullName evidence="1">DUF2515 family protein</fullName>
    </submittedName>
</protein>
<dbReference type="InterPro" id="IPR019658">
    <property type="entry name" value="DUF2515"/>
</dbReference>